<reference evidence="11 12" key="1">
    <citation type="submission" date="2019-07" db="EMBL/GenBank/DDBJ databases">
        <title>Whole genome shotgun sequence of Pseudonocardia asaccharolytica NBRC 16224.</title>
        <authorList>
            <person name="Hosoyama A."/>
            <person name="Uohara A."/>
            <person name="Ohji S."/>
            <person name="Ichikawa N."/>
        </authorList>
    </citation>
    <scope>NUCLEOTIDE SEQUENCE [LARGE SCALE GENOMIC DNA]</scope>
    <source>
        <strain evidence="11 12">NBRC 16224</strain>
    </source>
</reference>
<dbReference type="SUPFAM" id="SSF52141">
    <property type="entry name" value="Uracil-DNA glycosylase-like"/>
    <property type="match status" value="1"/>
</dbReference>
<dbReference type="GO" id="GO:0097506">
    <property type="term" value="F:deaminated base DNA N-glycosylase activity"/>
    <property type="evidence" value="ECO:0007669"/>
    <property type="project" value="UniProtKB-ARBA"/>
</dbReference>
<dbReference type="GO" id="GO:0046872">
    <property type="term" value="F:metal ion binding"/>
    <property type="evidence" value="ECO:0007669"/>
    <property type="project" value="UniProtKB-KW"/>
</dbReference>
<proteinExistence type="inferred from homology"/>
<gene>
    <name evidence="11" type="ORF">PA7_37720</name>
</gene>
<dbReference type="SMART" id="SM00986">
    <property type="entry name" value="UDG"/>
    <property type="match status" value="1"/>
</dbReference>
<name>A0A511D591_9PSEU</name>
<evidence type="ECO:0000313" key="12">
    <source>
        <dbReference type="Proteomes" id="UP000321328"/>
    </source>
</evidence>
<keyword evidence="5" id="KW-0227">DNA damage</keyword>
<evidence type="ECO:0000256" key="9">
    <source>
        <dbReference type="ARBA" id="ARBA00023204"/>
    </source>
</evidence>
<evidence type="ECO:0000256" key="4">
    <source>
        <dbReference type="ARBA" id="ARBA00022723"/>
    </source>
</evidence>
<keyword evidence="8" id="KW-0411">Iron-sulfur</keyword>
<dbReference type="InterPro" id="IPR036895">
    <property type="entry name" value="Uracil-DNA_glycosylase-like_sf"/>
</dbReference>
<dbReference type="OrthoDB" id="5290748at2"/>
<evidence type="ECO:0000256" key="8">
    <source>
        <dbReference type="ARBA" id="ARBA00023014"/>
    </source>
</evidence>
<evidence type="ECO:0000256" key="5">
    <source>
        <dbReference type="ARBA" id="ARBA00022763"/>
    </source>
</evidence>
<dbReference type="GO" id="GO:0006281">
    <property type="term" value="P:DNA repair"/>
    <property type="evidence" value="ECO:0007669"/>
    <property type="project" value="UniProtKB-KW"/>
</dbReference>
<evidence type="ECO:0000259" key="10">
    <source>
        <dbReference type="SMART" id="SM00986"/>
    </source>
</evidence>
<sequence>MAGAAETASDLETLRRAAADCTGCELYRNAEQTVFGRGPAPARLMLIGEQPGDREDRAGEPFVGPAGRLLDRALTEAGIRRDEVYLTNAVKHFSFEQRGERRIHQTPTAAQIRACRPWLDAELRVVAPAALGVLGATAAQALLGRTFRVTRQRGQMIDWEGHAVVATVHPSAVLRAPPERRAELFDGFVEDLKVLAAALQRIVEP</sequence>
<dbReference type="Proteomes" id="UP000321328">
    <property type="component" value="Unassembled WGS sequence"/>
</dbReference>
<keyword evidence="6" id="KW-0378">Hydrolase</keyword>
<dbReference type="PANTHER" id="PTHR33693">
    <property type="entry name" value="TYPE-5 URACIL-DNA GLYCOSYLASE"/>
    <property type="match status" value="1"/>
</dbReference>
<accession>A0A511D591</accession>
<dbReference type="InterPro" id="IPR005122">
    <property type="entry name" value="Uracil-DNA_glycosylase-like"/>
</dbReference>
<feature type="domain" description="Uracil-DNA glycosylase-like" evidence="10">
    <location>
        <begin position="35"/>
        <end position="193"/>
    </location>
</feature>
<evidence type="ECO:0000256" key="3">
    <source>
        <dbReference type="ARBA" id="ARBA00022485"/>
    </source>
</evidence>
<dbReference type="PANTHER" id="PTHR33693:SF9">
    <property type="entry name" value="TYPE-4 URACIL-DNA GLYCOSYLASE"/>
    <property type="match status" value="1"/>
</dbReference>
<dbReference type="AlphaFoldDB" id="A0A511D591"/>
<dbReference type="NCBIfam" id="TIGR03914">
    <property type="entry name" value="UDG_fam_dom"/>
    <property type="match status" value="1"/>
</dbReference>
<comment type="similarity">
    <text evidence="1">Belongs to the uracil-DNA glycosylase (UDG) superfamily. Type 4 (UDGa) family.</text>
</comment>
<keyword evidence="3" id="KW-0004">4Fe-4S</keyword>
<dbReference type="EMBL" id="BJVI01000051">
    <property type="protein sequence ID" value="GEL19935.1"/>
    <property type="molecule type" value="Genomic_DNA"/>
</dbReference>
<organism evidence="11 12">
    <name type="scientific">Pseudonocardia asaccharolytica DSM 44247 = NBRC 16224</name>
    <dbReference type="NCBI Taxonomy" id="1123024"/>
    <lineage>
        <taxon>Bacteria</taxon>
        <taxon>Bacillati</taxon>
        <taxon>Actinomycetota</taxon>
        <taxon>Actinomycetes</taxon>
        <taxon>Pseudonocardiales</taxon>
        <taxon>Pseudonocardiaceae</taxon>
        <taxon>Pseudonocardia</taxon>
    </lineage>
</organism>
<keyword evidence="9" id="KW-0234">DNA repair</keyword>
<keyword evidence="12" id="KW-1185">Reference proteome</keyword>
<keyword evidence="4" id="KW-0479">Metal-binding</keyword>
<dbReference type="SMART" id="SM00987">
    <property type="entry name" value="UreE_C"/>
    <property type="match status" value="1"/>
</dbReference>
<evidence type="ECO:0000313" key="11">
    <source>
        <dbReference type="EMBL" id="GEL19935.1"/>
    </source>
</evidence>
<dbReference type="NCBIfam" id="TIGR00758">
    <property type="entry name" value="UDG_fam4"/>
    <property type="match status" value="1"/>
</dbReference>
<evidence type="ECO:0000256" key="6">
    <source>
        <dbReference type="ARBA" id="ARBA00022801"/>
    </source>
</evidence>
<protein>
    <recommendedName>
        <fullName evidence="2">Type-4 uracil-DNA glycosylase</fullName>
    </recommendedName>
</protein>
<dbReference type="RefSeq" id="WP_028931792.1">
    <property type="nucleotide sequence ID" value="NZ_AUII01000039.1"/>
</dbReference>
<dbReference type="InterPro" id="IPR051536">
    <property type="entry name" value="UDG_Type-4/5"/>
</dbReference>
<evidence type="ECO:0000256" key="2">
    <source>
        <dbReference type="ARBA" id="ARBA00019403"/>
    </source>
</evidence>
<dbReference type="InterPro" id="IPR005273">
    <property type="entry name" value="Ura-DNA_glyco_family4"/>
</dbReference>
<keyword evidence="7" id="KW-0408">Iron</keyword>
<dbReference type="Gene3D" id="3.40.470.10">
    <property type="entry name" value="Uracil-DNA glycosylase-like domain"/>
    <property type="match status" value="1"/>
</dbReference>
<dbReference type="Pfam" id="PF03167">
    <property type="entry name" value="UDG"/>
    <property type="match status" value="1"/>
</dbReference>
<dbReference type="STRING" id="1123024.GCA_000423625_04623"/>
<evidence type="ECO:0000256" key="1">
    <source>
        <dbReference type="ARBA" id="ARBA00006521"/>
    </source>
</evidence>
<dbReference type="CDD" id="cd10030">
    <property type="entry name" value="UDG-F4_TTUDGA_SPO1dp_like"/>
    <property type="match status" value="1"/>
</dbReference>
<evidence type="ECO:0000256" key="7">
    <source>
        <dbReference type="ARBA" id="ARBA00023004"/>
    </source>
</evidence>
<comment type="caution">
    <text evidence="11">The sequence shown here is derived from an EMBL/GenBank/DDBJ whole genome shotgun (WGS) entry which is preliminary data.</text>
</comment>
<dbReference type="GO" id="GO:0051539">
    <property type="term" value="F:4 iron, 4 sulfur cluster binding"/>
    <property type="evidence" value="ECO:0007669"/>
    <property type="project" value="UniProtKB-KW"/>
</dbReference>